<protein>
    <submittedName>
        <fullName evidence="1">Uncharacterized protein</fullName>
    </submittedName>
</protein>
<accession>A0A3M7QAJ1</accession>
<evidence type="ECO:0000313" key="1">
    <source>
        <dbReference type="EMBL" id="RNA08343.1"/>
    </source>
</evidence>
<proteinExistence type="predicted"/>
<organism evidence="1 2">
    <name type="scientific">Brachionus plicatilis</name>
    <name type="common">Marine rotifer</name>
    <name type="synonym">Brachionus muelleri</name>
    <dbReference type="NCBI Taxonomy" id="10195"/>
    <lineage>
        <taxon>Eukaryota</taxon>
        <taxon>Metazoa</taxon>
        <taxon>Spiralia</taxon>
        <taxon>Gnathifera</taxon>
        <taxon>Rotifera</taxon>
        <taxon>Eurotatoria</taxon>
        <taxon>Monogononta</taxon>
        <taxon>Pseudotrocha</taxon>
        <taxon>Ploima</taxon>
        <taxon>Brachionidae</taxon>
        <taxon>Brachionus</taxon>
    </lineage>
</organism>
<sequence>MTIFKRDISELNFPFRSVSIRTSCLKRKLSRSLSLRLEIFSALVDSVIRWIKMFRLKRLK</sequence>
<dbReference type="EMBL" id="REGN01006777">
    <property type="protein sequence ID" value="RNA08343.1"/>
    <property type="molecule type" value="Genomic_DNA"/>
</dbReference>
<dbReference type="Proteomes" id="UP000276133">
    <property type="component" value="Unassembled WGS sequence"/>
</dbReference>
<reference evidence="1 2" key="1">
    <citation type="journal article" date="2018" name="Sci. Rep.">
        <title>Genomic signatures of local adaptation to the degree of environmental predictability in rotifers.</title>
        <authorList>
            <person name="Franch-Gras L."/>
            <person name="Hahn C."/>
            <person name="Garcia-Roger E.M."/>
            <person name="Carmona M.J."/>
            <person name="Serra M."/>
            <person name="Gomez A."/>
        </authorList>
    </citation>
    <scope>NUCLEOTIDE SEQUENCE [LARGE SCALE GENOMIC DNA]</scope>
    <source>
        <strain evidence="1">HYR1</strain>
    </source>
</reference>
<dbReference type="AlphaFoldDB" id="A0A3M7QAJ1"/>
<name>A0A3M7QAJ1_BRAPC</name>
<evidence type="ECO:0000313" key="2">
    <source>
        <dbReference type="Proteomes" id="UP000276133"/>
    </source>
</evidence>
<comment type="caution">
    <text evidence="1">The sequence shown here is derived from an EMBL/GenBank/DDBJ whole genome shotgun (WGS) entry which is preliminary data.</text>
</comment>
<keyword evidence="2" id="KW-1185">Reference proteome</keyword>
<gene>
    <name evidence="1" type="ORF">BpHYR1_003146</name>
</gene>